<evidence type="ECO:0000259" key="3">
    <source>
        <dbReference type="PROSITE" id="PS51186"/>
    </source>
</evidence>
<dbReference type="InterPro" id="IPR000182">
    <property type="entry name" value="GNAT_dom"/>
</dbReference>
<sequence length="153" mass="16923">MPFEFRPARPADIAACIDIRGKTRENAVSATRLAELGITEASWSGQLASGELPGEVCCRGGMIVGYCFAERQTGEIIVLALLPEFEGQGLGRRLLQDMMAQLQAHGHQRLFLGCASDPRVRSHGFYRSLGWRSTGKRDKYGDEELEYRFAAPC</sequence>
<reference evidence="4 5" key="1">
    <citation type="submission" date="2020-08" db="EMBL/GenBank/DDBJ databases">
        <title>Functional genomics of gut bacteria from endangered species of beetles.</title>
        <authorList>
            <person name="Carlos-Shanley C."/>
        </authorList>
    </citation>
    <scope>NUCLEOTIDE SEQUENCE [LARGE SCALE GENOMIC DNA]</scope>
    <source>
        <strain evidence="4 5">S00239</strain>
    </source>
</reference>
<evidence type="ECO:0000256" key="2">
    <source>
        <dbReference type="ARBA" id="ARBA00023315"/>
    </source>
</evidence>
<keyword evidence="1" id="KW-0808">Transferase</keyword>
<dbReference type="RefSeq" id="WP_184303840.1">
    <property type="nucleotide sequence ID" value="NZ_JACHLP010000010.1"/>
</dbReference>
<feature type="domain" description="N-acetyltransferase" evidence="3">
    <location>
        <begin position="3"/>
        <end position="152"/>
    </location>
</feature>
<protein>
    <submittedName>
        <fullName evidence="4">Ribosomal protein S18 acetylase RimI-like enzyme</fullName>
    </submittedName>
</protein>
<dbReference type="CDD" id="cd04301">
    <property type="entry name" value="NAT_SF"/>
    <property type="match status" value="1"/>
</dbReference>
<gene>
    <name evidence="4" type="ORF">HNP55_004212</name>
</gene>
<dbReference type="InterPro" id="IPR050832">
    <property type="entry name" value="Bact_Acetyltransf"/>
</dbReference>
<organism evidence="4 5">
    <name type="scientific">Roseateles oligotrophus</name>
    <dbReference type="NCBI Taxonomy" id="1769250"/>
    <lineage>
        <taxon>Bacteria</taxon>
        <taxon>Pseudomonadati</taxon>
        <taxon>Pseudomonadota</taxon>
        <taxon>Betaproteobacteria</taxon>
        <taxon>Burkholderiales</taxon>
        <taxon>Sphaerotilaceae</taxon>
        <taxon>Roseateles</taxon>
    </lineage>
</organism>
<dbReference type="Gene3D" id="3.40.630.30">
    <property type="match status" value="1"/>
</dbReference>
<keyword evidence="4" id="KW-0689">Ribosomal protein</keyword>
<accession>A0A840LBX4</accession>
<keyword evidence="2" id="KW-0012">Acyltransferase</keyword>
<evidence type="ECO:0000256" key="1">
    <source>
        <dbReference type="ARBA" id="ARBA00022679"/>
    </source>
</evidence>
<name>A0A840LBX4_9BURK</name>
<keyword evidence="5" id="KW-1185">Reference proteome</keyword>
<proteinExistence type="predicted"/>
<dbReference type="SUPFAM" id="SSF55729">
    <property type="entry name" value="Acyl-CoA N-acyltransferases (Nat)"/>
    <property type="match status" value="1"/>
</dbReference>
<dbReference type="PANTHER" id="PTHR43877">
    <property type="entry name" value="AMINOALKYLPHOSPHONATE N-ACETYLTRANSFERASE-RELATED-RELATED"/>
    <property type="match status" value="1"/>
</dbReference>
<dbReference type="EMBL" id="JACHLP010000010">
    <property type="protein sequence ID" value="MBB4845660.1"/>
    <property type="molecule type" value="Genomic_DNA"/>
</dbReference>
<evidence type="ECO:0000313" key="4">
    <source>
        <dbReference type="EMBL" id="MBB4845660.1"/>
    </source>
</evidence>
<dbReference type="Pfam" id="PF00583">
    <property type="entry name" value="Acetyltransf_1"/>
    <property type="match status" value="1"/>
</dbReference>
<keyword evidence="4" id="KW-0687">Ribonucleoprotein</keyword>
<dbReference type="PROSITE" id="PS51186">
    <property type="entry name" value="GNAT"/>
    <property type="match status" value="1"/>
</dbReference>
<dbReference type="GO" id="GO:0005840">
    <property type="term" value="C:ribosome"/>
    <property type="evidence" value="ECO:0007669"/>
    <property type="project" value="UniProtKB-KW"/>
</dbReference>
<dbReference type="AlphaFoldDB" id="A0A840LBX4"/>
<evidence type="ECO:0000313" key="5">
    <source>
        <dbReference type="Proteomes" id="UP000562027"/>
    </source>
</evidence>
<dbReference type="GO" id="GO:0016747">
    <property type="term" value="F:acyltransferase activity, transferring groups other than amino-acyl groups"/>
    <property type="evidence" value="ECO:0007669"/>
    <property type="project" value="InterPro"/>
</dbReference>
<dbReference type="InterPro" id="IPR016181">
    <property type="entry name" value="Acyl_CoA_acyltransferase"/>
</dbReference>
<comment type="caution">
    <text evidence="4">The sequence shown here is derived from an EMBL/GenBank/DDBJ whole genome shotgun (WGS) entry which is preliminary data.</text>
</comment>
<dbReference type="Proteomes" id="UP000562027">
    <property type="component" value="Unassembled WGS sequence"/>
</dbReference>